<dbReference type="OrthoDB" id="4155294at2759"/>
<dbReference type="EMBL" id="ML735278">
    <property type="protein sequence ID" value="KAE8388453.1"/>
    <property type="molecule type" value="Genomic_DNA"/>
</dbReference>
<dbReference type="InterPro" id="IPR009003">
    <property type="entry name" value="Peptidase_S1_PA"/>
</dbReference>
<accession>A0A5N7C3M2</accession>
<gene>
    <name evidence="1" type="ORF">BDV23DRAFT_185384</name>
</gene>
<dbReference type="Proteomes" id="UP000326877">
    <property type="component" value="Unassembled WGS sequence"/>
</dbReference>
<evidence type="ECO:0000313" key="1">
    <source>
        <dbReference type="EMBL" id="KAE8388453.1"/>
    </source>
</evidence>
<reference evidence="1" key="1">
    <citation type="submission" date="2019-04" db="EMBL/GenBank/DDBJ databases">
        <title>Friends and foes A comparative genomics studyof 23 Aspergillus species from section Flavi.</title>
        <authorList>
            <consortium name="DOE Joint Genome Institute"/>
            <person name="Kjaerbolling I."/>
            <person name="Vesth T."/>
            <person name="Frisvad J.C."/>
            <person name="Nybo J.L."/>
            <person name="Theobald S."/>
            <person name="Kildgaard S."/>
            <person name="Isbrandt T."/>
            <person name="Kuo A."/>
            <person name="Sato A."/>
            <person name="Lyhne E.K."/>
            <person name="Kogle M.E."/>
            <person name="Wiebenga A."/>
            <person name="Kun R.S."/>
            <person name="Lubbers R.J."/>
            <person name="Makela M.R."/>
            <person name="Barry K."/>
            <person name="Chovatia M."/>
            <person name="Clum A."/>
            <person name="Daum C."/>
            <person name="Haridas S."/>
            <person name="He G."/>
            <person name="LaButti K."/>
            <person name="Lipzen A."/>
            <person name="Mondo S."/>
            <person name="Riley R."/>
            <person name="Salamov A."/>
            <person name="Simmons B.A."/>
            <person name="Magnuson J.K."/>
            <person name="Henrissat B."/>
            <person name="Mortensen U.H."/>
            <person name="Larsen T.O."/>
            <person name="Devries R.P."/>
            <person name="Grigoriev I.V."/>
            <person name="Machida M."/>
            <person name="Baker S.E."/>
            <person name="Andersen M.R."/>
        </authorList>
    </citation>
    <scope>NUCLEOTIDE SEQUENCE [LARGE SCALE GENOMIC DNA]</scope>
    <source>
        <strain evidence="1">IBT 14317</strain>
    </source>
</reference>
<proteinExistence type="predicted"/>
<dbReference type="AlphaFoldDB" id="A0A5N7C3M2"/>
<organism evidence="1">
    <name type="scientific">Petromyces alliaceus</name>
    <name type="common">Aspergillus alliaceus</name>
    <dbReference type="NCBI Taxonomy" id="209559"/>
    <lineage>
        <taxon>Eukaryota</taxon>
        <taxon>Fungi</taxon>
        <taxon>Dikarya</taxon>
        <taxon>Ascomycota</taxon>
        <taxon>Pezizomycotina</taxon>
        <taxon>Eurotiomycetes</taxon>
        <taxon>Eurotiomycetidae</taxon>
        <taxon>Eurotiales</taxon>
        <taxon>Aspergillaceae</taxon>
        <taxon>Aspergillus</taxon>
        <taxon>Aspergillus subgen. Circumdati</taxon>
    </lineage>
</organism>
<sequence>MELPTHGRASAFAATRQQEPLEQDILLCVDINKKSTILATGTERLPLVPNAIDLQLTGEITVHFDPRHDPRMFHLLKWDQHLRETFPMLRESGFDGRILILWLDYLPPKPWPKRVAGFPCYLTTDLEDYGPVEPIFRCPQPPGRHACTNFDYTFDETKFPALFDLIKGFFQYFKIPITEVQYWGHIVVIVLGNAMQRKNVIESLPRTFARCYCSYLYESEMSLPAILPSLPLEQLTPRAYDQDAPAPILRPGAKLSLGRHPKPGSGMLTSAGVLVRNSQGQLFMTASARGFASDGLKVYLPHSSGAEVGTLAAKRPGTDVALIKLNQNVHFVNTLFENAPFALTGFVRMAETPQRGQVFFNSPFSGLIEGARGVLSRFHIPSGNKFEPDGRWINCRWDYMGQGFSSQVVSGDCGSAVWDPNGKINGFVRYAPRSGFFRDWCMITAADHFIDGGFSLV</sequence>
<name>A0A5N7C3M2_PETAA</name>
<protein>
    <submittedName>
        <fullName evidence="1">Uncharacterized protein</fullName>
    </submittedName>
</protein>
<dbReference type="SUPFAM" id="SSF50494">
    <property type="entry name" value="Trypsin-like serine proteases"/>
    <property type="match status" value="1"/>
</dbReference>